<evidence type="ECO:0000313" key="5">
    <source>
        <dbReference type="Proteomes" id="UP000838412"/>
    </source>
</evidence>
<keyword evidence="2" id="KW-0472">Membrane</keyword>
<feature type="chain" id="PRO_5035454175" evidence="3">
    <location>
        <begin position="23"/>
        <end position="244"/>
    </location>
</feature>
<accession>A0A8K0A4Y5</accession>
<evidence type="ECO:0000256" key="1">
    <source>
        <dbReference type="SAM" id="MobiDB-lite"/>
    </source>
</evidence>
<feature type="transmembrane region" description="Helical" evidence="2">
    <location>
        <begin position="219"/>
        <end position="239"/>
    </location>
</feature>
<dbReference type="Proteomes" id="UP000838412">
    <property type="component" value="Chromosome 7"/>
</dbReference>
<organism evidence="4 5">
    <name type="scientific">Branchiostoma lanceolatum</name>
    <name type="common">Common lancelet</name>
    <name type="synonym">Amphioxus lanceolatum</name>
    <dbReference type="NCBI Taxonomy" id="7740"/>
    <lineage>
        <taxon>Eukaryota</taxon>
        <taxon>Metazoa</taxon>
        <taxon>Chordata</taxon>
        <taxon>Cephalochordata</taxon>
        <taxon>Leptocardii</taxon>
        <taxon>Amphioxiformes</taxon>
        <taxon>Branchiostomatidae</taxon>
        <taxon>Branchiostoma</taxon>
    </lineage>
</organism>
<feature type="region of interest" description="Disordered" evidence="1">
    <location>
        <begin position="96"/>
        <end position="119"/>
    </location>
</feature>
<gene>
    <name evidence="4" type="primary">Hypp4159</name>
    <name evidence="4" type="ORF">BLAG_LOCUS22030</name>
</gene>
<dbReference type="EMBL" id="OV696692">
    <property type="protein sequence ID" value="CAH1269364.1"/>
    <property type="molecule type" value="Genomic_DNA"/>
</dbReference>
<evidence type="ECO:0000256" key="3">
    <source>
        <dbReference type="SAM" id="SignalP"/>
    </source>
</evidence>
<keyword evidence="2" id="KW-0812">Transmembrane</keyword>
<keyword evidence="3" id="KW-0732">Signal</keyword>
<keyword evidence="5" id="KW-1185">Reference proteome</keyword>
<protein>
    <submittedName>
        <fullName evidence="4">Hypp4159 protein</fullName>
    </submittedName>
</protein>
<dbReference type="AlphaFoldDB" id="A0A8K0A4Y5"/>
<sequence>MRTLRWMLQEFIVVLLWQGILLAGNTDSMAAKATVKTADGVSTKNPRRSGGRSFEFARRLKQGRAPDMLVQRDDSVKEWSLTDYVVYRRAADRKRRENPPGFELATATGHPDSTTRQPPLNIGQYEGTTTAATPLVSTPMSRCYYYGCSDDDAGPPACYFTLHSRDVPSNVPCVCVCSPDHDVNASDVTTPVPNYSNEYEDYAAALNSRTPRRGDVNNSISVIVFLVIYMFVVVGYLKLTVKWY</sequence>
<dbReference type="OrthoDB" id="10020089at2759"/>
<reference evidence="4" key="1">
    <citation type="submission" date="2022-01" db="EMBL/GenBank/DDBJ databases">
        <authorList>
            <person name="Braso-Vives M."/>
        </authorList>
    </citation>
    <scope>NUCLEOTIDE SEQUENCE</scope>
</reference>
<proteinExistence type="predicted"/>
<name>A0A8K0A4Y5_BRALA</name>
<keyword evidence="2" id="KW-1133">Transmembrane helix</keyword>
<feature type="signal peptide" evidence="3">
    <location>
        <begin position="1"/>
        <end position="22"/>
    </location>
</feature>
<evidence type="ECO:0000256" key="2">
    <source>
        <dbReference type="SAM" id="Phobius"/>
    </source>
</evidence>
<evidence type="ECO:0000313" key="4">
    <source>
        <dbReference type="EMBL" id="CAH1269364.1"/>
    </source>
</evidence>